<dbReference type="InterPro" id="IPR025345">
    <property type="entry name" value="DUF4249"/>
</dbReference>
<keyword evidence="2" id="KW-1185">Reference proteome</keyword>
<evidence type="ECO:0008006" key="3">
    <source>
        <dbReference type="Google" id="ProtNLM"/>
    </source>
</evidence>
<protein>
    <recommendedName>
        <fullName evidence="3">DUF4249 domain-containing protein</fullName>
    </recommendedName>
</protein>
<gene>
    <name evidence="1" type="ORF">AQPE_2442</name>
</gene>
<dbReference type="EMBL" id="AP018694">
    <property type="protein sequence ID" value="BBE18280.1"/>
    <property type="molecule type" value="Genomic_DNA"/>
</dbReference>
<dbReference type="KEGG" id="anf:AQPE_2442"/>
<evidence type="ECO:0000313" key="2">
    <source>
        <dbReference type="Proteomes" id="UP001193389"/>
    </source>
</evidence>
<evidence type="ECO:0000313" key="1">
    <source>
        <dbReference type="EMBL" id="BBE18280.1"/>
    </source>
</evidence>
<accession>A0A5K7S9N5</accession>
<sequence length="260" mass="28990">MEASITTVDQPTVFLYKTLKVDQDVTYPGISGAVVTISDNATPANQLILTENPAKAGQYLVPVGKEYLGVTGREYTVTIQTEGVTLTAKDKLAKVEPIDSIQVVPSQRGEKRFLGVFTYGKEPKGLGNYYKWDIYLNDTLIHDADRMAIASDEFVDGNYISKLEIYTDFYDTNKPEDRKLKLNDKVQVKQTSISEFAYNFYYQMINQSSTGSLFSVPTANIESNFTASDGKPVLGIFTARDVSVSNQVLIDQKIEDQLKK</sequence>
<dbReference type="Pfam" id="PF14054">
    <property type="entry name" value="DUF4249"/>
    <property type="match status" value="1"/>
</dbReference>
<proteinExistence type="predicted"/>
<organism evidence="1 2">
    <name type="scientific">Aquipluma nitroreducens</name>
    <dbReference type="NCBI Taxonomy" id="2010828"/>
    <lineage>
        <taxon>Bacteria</taxon>
        <taxon>Pseudomonadati</taxon>
        <taxon>Bacteroidota</taxon>
        <taxon>Bacteroidia</taxon>
        <taxon>Marinilabiliales</taxon>
        <taxon>Prolixibacteraceae</taxon>
        <taxon>Aquipluma</taxon>
    </lineage>
</organism>
<name>A0A5K7S9N5_9BACT</name>
<reference evidence="1" key="1">
    <citation type="journal article" date="2020" name="Int. J. Syst. Evol. Microbiol.">
        <title>Aquipluma nitroreducens gen. nov. sp. nov., a novel facultatively anaerobic bacterium isolated from a freshwater lake.</title>
        <authorList>
            <person name="Watanabe M."/>
            <person name="Kojima H."/>
            <person name="Fukui M."/>
        </authorList>
    </citation>
    <scope>NUCLEOTIDE SEQUENCE</scope>
    <source>
        <strain evidence="1">MeG22</strain>
    </source>
</reference>
<dbReference type="Proteomes" id="UP001193389">
    <property type="component" value="Chromosome"/>
</dbReference>
<dbReference type="AlphaFoldDB" id="A0A5K7S9N5"/>